<protein>
    <submittedName>
        <fullName evidence="1">Uncharacterized protein</fullName>
    </submittedName>
</protein>
<dbReference type="EMBL" id="LATL02000241">
    <property type="protein sequence ID" value="KKD36244.1"/>
    <property type="molecule type" value="Genomic_DNA"/>
</dbReference>
<dbReference type="RefSeq" id="WP_046280520.1">
    <property type="nucleotide sequence ID" value="NZ_LATL02000241.1"/>
</dbReference>
<dbReference type="Proteomes" id="UP000033607">
    <property type="component" value="Unassembled WGS sequence"/>
</dbReference>
<dbReference type="EMBL" id="LATL02000282">
    <property type="protein sequence ID" value="KMW70046.1"/>
    <property type="molecule type" value="Genomic_DNA"/>
</dbReference>
<proteinExistence type="predicted"/>
<gene>
    <name evidence="1" type="ORF">WN50_20885</name>
    <name evidence="2" type="ORF">WN50_38310</name>
</gene>
<sequence length="448" mass="49804">MPVEIVPETDFRYYLIAFDETGKERKDDPDGQMTQRVIEVLKTEPITDVFLISHGWRSDVPAARRQYGRWIKAMIEQKTDLENIKDIRPGFSPLLVGLHWPSQPWGDYDLVNASAISYGFSASSTATPMNQLVNEYATRLSDTSASRQALQTILQSAQQNIAPEELPPEVSQAYRILNQETTLTSQDLGASPADDREPFDPDSTFLVAREEALSYGGFSWGGVLAPLRTLSFWKMKDRARQFGEGSGHEFLKNLQRVSGEQVRFHLIGHSFGCIVVSGMLSGEKNWGVLERPVNSLFLIQGAFSHWSYCRDIPVTPGVAGYFYPLIAEKKISGSIVTTYSKFDTAVCKWYPLAASATSLFSRSVSFFEFNQFPMYGALGAFGARGGNDFGGVDMDMLEQNSSYPFYPGQIYNLDSREFIREGSGPEGAHNDITGPEVAHAVWQAAIAS</sequence>
<name>A0A0F5YBH1_9CYAN</name>
<reference evidence="1 3" key="1">
    <citation type="submission" date="2015-06" db="EMBL/GenBank/DDBJ databases">
        <title>Draft genome assembly of filamentous brackish cyanobacterium Limnoraphis robusta strain CS-951.</title>
        <authorList>
            <person name="Willis A."/>
            <person name="Parks M."/>
            <person name="Burford M.A."/>
        </authorList>
    </citation>
    <scope>NUCLEOTIDE SEQUENCE [LARGE SCALE GENOMIC DNA]</scope>
    <source>
        <strain evidence="1 3">CS-951</strain>
    </source>
</reference>
<dbReference type="InterPro" id="IPR029058">
    <property type="entry name" value="AB_hydrolase_fold"/>
</dbReference>
<organism evidence="1 3">
    <name type="scientific">Limnoraphis robusta CS-951</name>
    <dbReference type="NCBI Taxonomy" id="1637645"/>
    <lineage>
        <taxon>Bacteria</taxon>
        <taxon>Bacillati</taxon>
        <taxon>Cyanobacteriota</taxon>
        <taxon>Cyanophyceae</taxon>
        <taxon>Oscillatoriophycideae</taxon>
        <taxon>Oscillatoriales</taxon>
        <taxon>Sirenicapillariaceae</taxon>
        <taxon>Limnoraphis</taxon>
    </lineage>
</organism>
<comment type="caution">
    <text evidence="1">The sequence shown here is derived from an EMBL/GenBank/DDBJ whole genome shotgun (WGS) entry which is preliminary data.</text>
</comment>
<evidence type="ECO:0000313" key="3">
    <source>
        <dbReference type="Proteomes" id="UP000033607"/>
    </source>
</evidence>
<dbReference type="SUPFAM" id="SSF53474">
    <property type="entry name" value="alpha/beta-Hydrolases"/>
    <property type="match status" value="1"/>
</dbReference>
<accession>A0A0F5YBH1</accession>
<dbReference type="AlphaFoldDB" id="A0A0F5YBH1"/>
<evidence type="ECO:0000313" key="2">
    <source>
        <dbReference type="EMBL" id="KMW70046.1"/>
    </source>
</evidence>
<dbReference type="OrthoDB" id="238337at2"/>
<dbReference type="PATRIC" id="fig|1637645.4.peg.4769"/>
<evidence type="ECO:0000313" key="1">
    <source>
        <dbReference type="EMBL" id="KKD36244.1"/>
    </source>
</evidence>